<accession>A0ACC0C2V7</accession>
<organism evidence="1 2">
    <name type="scientific">Catharanthus roseus</name>
    <name type="common">Madagascar periwinkle</name>
    <name type="synonym">Vinca rosea</name>
    <dbReference type="NCBI Taxonomy" id="4058"/>
    <lineage>
        <taxon>Eukaryota</taxon>
        <taxon>Viridiplantae</taxon>
        <taxon>Streptophyta</taxon>
        <taxon>Embryophyta</taxon>
        <taxon>Tracheophyta</taxon>
        <taxon>Spermatophyta</taxon>
        <taxon>Magnoliopsida</taxon>
        <taxon>eudicotyledons</taxon>
        <taxon>Gunneridae</taxon>
        <taxon>Pentapetalae</taxon>
        <taxon>asterids</taxon>
        <taxon>lamiids</taxon>
        <taxon>Gentianales</taxon>
        <taxon>Apocynaceae</taxon>
        <taxon>Rauvolfioideae</taxon>
        <taxon>Vinceae</taxon>
        <taxon>Catharanthinae</taxon>
        <taxon>Catharanthus</taxon>
    </lineage>
</organism>
<sequence length="619" mass="69509">MATWSSSHLFVFLLCWLLLHREETLTLASDPPPAQISRIYPFNCSNRVRTCTSLLYQHNGLTKEKIASYYSVNISQISPVSYGNRQDYLVSVPCSCINVNGTVGYFYDTLYNLQPNDSFVNVSSLIYSGIAWKVGGEETSYKPGQNVTMHLLCGCVESDSQTVVTYTVQHSDTLSSIGNLLSAQVEEIENLNTYLEPNPSYLDIGWLLYVPRELDGLPSPSGPKKDLKHHHWTIIVGILSTVAVLSICTLLVILFRRKRPERNREENQRAFSKNISVNKSCSLKKQYTDKENMEGFGSEKPVIYSLEDIAEATANFDETRKIGEGGYGSVYYGVIGKQEIAIKKMRSNKSKEFFAELKVLCKIHHINVVELLGYASGDDHLYLVYEYIPYGSLNEHLHDPLLKGHQPLSWTARTQIALDAARGIEYIHDHTKARYVHRDIKTSNILLDEALRAKVADFGLAKLVSRMNDDELLATRLVGTPGYLPPESVKELQVTSKTDVFAFGVVLAELITGKRALIRERDSNKMKSLITILYNVFEDEDPEGALVSIIDNNLKGSCPMEDVYKMAEISQWCLSEDAINRPEMREVVVALSQIRIASIEWEASLGGNSQVFSGVFNGR</sequence>
<evidence type="ECO:0000313" key="1">
    <source>
        <dbReference type="EMBL" id="KAI5679240.1"/>
    </source>
</evidence>
<dbReference type="EMBL" id="CM044702">
    <property type="protein sequence ID" value="KAI5679240.1"/>
    <property type="molecule type" value="Genomic_DNA"/>
</dbReference>
<keyword evidence="2" id="KW-1185">Reference proteome</keyword>
<reference evidence="2" key="1">
    <citation type="journal article" date="2023" name="Nat. Plants">
        <title>Single-cell RNA sequencing provides a high-resolution roadmap for understanding the multicellular compartmentation of specialized metabolism.</title>
        <authorList>
            <person name="Sun S."/>
            <person name="Shen X."/>
            <person name="Li Y."/>
            <person name="Li Y."/>
            <person name="Wang S."/>
            <person name="Li R."/>
            <person name="Zhang H."/>
            <person name="Shen G."/>
            <person name="Guo B."/>
            <person name="Wei J."/>
            <person name="Xu J."/>
            <person name="St-Pierre B."/>
            <person name="Chen S."/>
            <person name="Sun C."/>
        </authorList>
    </citation>
    <scope>NUCLEOTIDE SEQUENCE [LARGE SCALE GENOMIC DNA]</scope>
</reference>
<proteinExistence type="predicted"/>
<comment type="caution">
    <text evidence="1">The sequence shown here is derived from an EMBL/GenBank/DDBJ whole genome shotgun (WGS) entry which is preliminary data.</text>
</comment>
<evidence type="ECO:0000313" key="2">
    <source>
        <dbReference type="Proteomes" id="UP001060085"/>
    </source>
</evidence>
<protein>
    <submittedName>
        <fullName evidence="1">Uncharacterized protein</fullName>
    </submittedName>
</protein>
<dbReference type="Proteomes" id="UP001060085">
    <property type="component" value="Linkage Group LG02"/>
</dbReference>
<gene>
    <name evidence="1" type="ORF">M9H77_10190</name>
</gene>
<name>A0ACC0C2V7_CATRO</name>